<dbReference type="SUPFAM" id="SSF47413">
    <property type="entry name" value="lambda repressor-like DNA-binding domains"/>
    <property type="match status" value="1"/>
</dbReference>
<dbReference type="PROSITE" id="PS50943">
    <property type="entry name" value="HTH_CROC1"/>
    <property type="match status" value="1"/>
</dbReference>
<dbReference type="KEGG" id="amic:Ami3637_16730"/>
<dbReference type="CDD" id="cd00093">
    <property type="entry name" value="HTH_XRE"/>
    <property type="match status" value="1"/>
</dbReference>
<protein>
    <submittedName>
        <fullName evidence="2">Helix-turn-helix domain-containing protein</fullName>
    </submittedName>
</protein>
<dbReference type="Gene3D" id="1.10.260.40">
    <property type="entry name" value="lambda repressor-like DNA-binding domains"/>
    <property type="match status" value="1"/>
</dbReference>
<dbReference type="RefSeq" id="WP_162363571.1">
    <property type="nucleotide sequence ID" value="NZ_CP047591.1"/>
</dbReference>
<accession>A0A6P1MGH1</accession>
<feature type="domain" description="HTH cro/C1-type" evidence="1">
    <location>
        <begin position="10"/>
        <end position="59"/>
    </location>
</feature>
<gene>
    <name evidence="2" type="ORF">Ami3637_16730</name>
</gene>
<reference evidence="2 3" key="1">
    <citation type="submission" date="2020-01" db="EMBL/GenBank/DDBJ databases">
        <title>Genomic analysis of Aminipila sp. CBA3637.</title>
        <authorList>
            <person name="Kim Y.B."/>
            <person name="Roh S.W."/>
        </authorList>
    </citation>
    <scope>NUCLEOTIDE SEQUENCE [LARGE SCALE GENOMIC DNA]</scope>
    <source>
        <strain evidence="2 3">CBA3637</strain>
    </source>
</reference>
<evidence type="ECO:0000313" key="3">
    <source>
        <dbReference type="Proteomes" id="UP000463883"/>
    </source>
</evidence>
<name>A0A6P1MGH1_9FIRM</name>
<proteinExistence type="predicted"/>
<dbReference type="InterPro" id="IPR010982">
    <property type="entry name" value="Lambda_DNA-bd_dom_sf"/>
</dbReference>
<dbReference type="AlphaFoldDB" id="A0A6P1MGH1"/>
<evidence type="ECO:0000259" key="1">
    <source>
        <dbReference type="PROSITE" id="PS50943"/>
    </source>
</evidence>
<dbReference type="SMART" id="SM00530">
    <property type="entry name" value="HTH_XRE"/>
    <property type="match status" value="1"/>
</dbReference>
<dbReference type="Proteomes" id="UP000463883">
    <property type="component" value="Chromosome"/>
</dbReference>
<dbReference type="Pfam" id="PF13560">
    <property type="entry name" value="HTH_31"/>
    <property type="match status" value="1"/>
</dbReference>
<dbReference type="EMBL" id="CP047591">
    <property type="protein sequence ID" value="QHI73809.1"/>
    <property type="molecule type" value="Genomic_DNA"/>
</dbReference>
<organism evidence="2 3">
    <name type="scientific">Aminipila terrae</name>
    <dbReference type="NCBI Taxonomy" id="2697030"/>
    <lineage>
        <taxon>Bacteria</taxon>
        <taxon>Bacillati</taxon>
        <taxon>Bacillota</taxon>
        <taxon>Clostridia</taxon>
        <taxon>Peptostreptococcales</taxon>
        <taxon>Anaerovoracaceae</taxon>
        <taxon>Aminipila</taxon>
    </lineage>
</organism>
<dbReference type="InterPro" id="IPR001387">
    <property type="entry name" value="Cro/C1-type_HTH"/>
</dbReference>
<dbReference type="GO" id="GO:0003677">
    <property type="term" value="F:DNA binding"/>
    <property type="evidence" value="ECO:0007669"/>
    <property type="project" value="InterPro"/>
</dbReference>
<keyword evidence="3" id="KW-1185">Reference proteome</keyword>
<evidence type="ECO:0000313" key="2">
    <source>
        <dbReference type="EMBL" id="QHI73809.1"/>
    </source>
</evidence>
<sequence length="151" mass="17634">MDYRNIYQIARESSGFTQEKAAELLNISVESLRAYEGDRRVPPDKTVIRMIELYNTQYLAYQHLKTNAEVGKAYLPDIELKDLPTAMLRLQKEVTDFIKCKDELIDITCDGIIDNQEMPRFKEILKELDDITAAIYSLKFAKPLNDRREIR</sequence>